<dbReference type="AlphaFoldDB" id="A0A0C3APS4"/>
<gene>
    <name evidence="2" type="ORF">PILCRDRAFT_78268</name>
</gene>
<feature type="domain" description="Integrase core" evidence="1">
    <location>
        <begin position="18"/>
        <end position="53"/>
    </location>
</feature>
<dbReference type="EMBL" id="KN833040">
    <property type="protein sequence ID" value="KIM75918.1"/>
    <property type="molecule type" value="Genomic_DNA"/>
</dbReference>
<dbReference type="PANTHER" id="PTHR46791:SF5">
    <property type="entry name" value="CLR5 DOMAIN-CONTAINING PROTEIN-RELATED"/>
    <property type="match status" value="1"/>
</dbReference>
<protein>
    <recommendedName>
        <fullName evidence="1">Integrase core domain-containing protein</fullName>
    </recommendedName>
</protein>
<evidence type="ECO:0000259" key="1">
    <source>
        <dbReference type="Pfam" id="PF24764"/>
    </source>
</evidence>
<reference evidence="2 3" key="1">
    <citation type="submission" date="2014-04" db="EMBL/GenBank/DDBJ databases">
        <authorList>
            <consortium name="DOE Joint Genome Institute"/>
            <person name="Kuo A."/>
            <person name="Tarkka M."/>
            <person name="Buscot F."/>
            <person name="Kohler A."/>
            <person name="Nagy L.G."/>
            <person name="Floudas D."/>
            <person name="Copeland A."/>
            <person name="Barry K.W."/>
            <person name="Cichocki N."/>
            <person name="Veneault-Fourrey C."/>
            <person name="LaButti K."/>
            <person name="Lindquist E.A."/>
            <person name="Lipzen A."/>
            <person name="Lundell T."/>
            <person name="Morin E."/>
            <person name="Murat C."/>
            <person name="Sun H."/>
            <person name="Tunlid A."/>
            <person name="Henrissat B."/>
            <person name="Grigoriev I.V."/>
            <person name="Hibbett D.S."/>
            <person name="Martin F."/>
            <person name="Nordberg H.P."/>
            <person name="Cantor M.N."/>
            <person name="Hua S.X."/>
        </authorList>
    </citation>
    <scope>NUCLEOTIDE SEQUENCE [LARGE SCALE GENOMIC DNA]</scope>
    <source>
        <strain evidence="2 3">F 1598</strain>
    </source>
</reference>
<evidence type="ECO:0000313" key="3">
    <source>
        <dbReference type="Proteomes" id="UP000054166"/>
    </source>
</evidence>
<reference evidence="3" key="2">
    <citation type="submission" date="2015-01" db="EMBL/GenBank/DDBJ databases">
        <title>Evolutionary Origins and Diversification of the Mycorrhizal Mutualists.</title>
        <authorList>
            <consortium name="DOE Joint Genome Institute"/>
            <consortium name="Mycorrhizal Genomics Consortium"/>
            <person name="Kohler A."/>
            <person name="Kuo A."/>
            <person name="Nagy L.G."/>
            <person name="Floudas D."/>
            <person name="Copeland A."/>
            <person name="Barry K.W."/>
            <person name="Cichocki N."/>
            <person name="Veneault-Fourrey C."/>
            <person name="LaButti K."/>
            <person name="Lindquist E.A."/>
            <person name="Lipzen A."/>
            <person name="Lundell T."/>
            <person name="Morin E."/>
            <person name="Murat C."/>
            <person name="Riley R."/>
            <person name="Ohm R."/>
            <person name="Sun H."/>
            <person name="Tunlid A."/>
            <person name="Henrissat B."/>
            <person name="Grigoriev I.V."/>
            <person name="Hibbett D.S."/>
            <person name="Martin F."/>
        </authorList>
    </citation>
    <scope>NUCLEOTIDE SEQUENCE [LARGE SCALE GENOMIC DNA]</scope>
    <source>
        <strain evidence="3">F 1598</strain>
    </source>
</reference>
<dbReference type="STRING" id="765440.A0A0C3APS4"/>
<dbReference type="InParanoid" id="A0A0C3APS4"/>
<dbReference type="InterPro" id="IPR058913">
    <property type="entry name" value="Integrase_dom_put"/>
</dbReference>
<dbReference type="PANTHER" id="PTHR46791">
    <property type="entry name" value="EXPRESSED PROTEIN"/>
    <property type="match status" value="1"/>
</dbReference>
<sequence length="56" mass="6480">MTVGQVLRNHRATDRQEYVVPRSNYLWHLDGHHKLIQWGIVIHGVVDGYCRSVGLV</sequence>
<name>A0A0C3APS4_PILCF</name>
<organism evidence="2 3">
    <name type="scientific">Piloderma croceum (strain F 1598)</name>
    <dbReference type="NCBI Taxonomy" id="765440"/>
    <lineage>
        <taxon>Eukaryota</taxon>
        <taxon>Fungi</taxon>
        <taxon>Dikarya</taxon>
        <taxon>Basidiomycota</taxon>
        <taxon>Agaricomycotina</taxon>
        <taxon>Agaricomycetes</taxon>
        <taxon>Agaricomycetidae</taxon>
        <taxon>Atheliales</taxon>
        <taxon>Atheliaceae</taxon>
        <taxon>Piloderma</taxon>
    </lineage>
</organism>
<keyword evidence="3" id="KW-1185">Reference proteome</keyword>
<evidence type="ECO:0000313" key="2">
    <source>
        <dbReference type="EMBL" id="KIM75918.1"/>
    </source>
</evidence>
<proteinExistence type="predicted"/>
<accession>A0A0C3APS4</accession>
<dbReference type="Proteomes" id="UP000054166">
    <property type="component" value="Unassembled WGS sequence"/>
</dbReference>
<dbReference type="OrthoDB" id="2686689at2759"/>
<dbReference type="HOGENOM" id="CLU_202236_0_0_1"/>
<dbReference type="Pfam" id="PF24764">
    <property type="entry name" value="rva_4"/>
    <property type="match status" value="1"/>
</dbReference>